<dbReference type="PANTHER" id="PTHR42839">
    <property type="entry name" value="ISOCHORISMATE SYNTHASE ENTC"/>
    <property type="match status" value="1"/>
</dbReference>
<proteinExistence type="inferred from homology"/>
<reference evidence="7 8" key="1">
    <citation type="journal article" date="2019" name="Int. J. Syst. Evol. Microbiol.">
        <title>The Global Catalogue of Microorganisms (GCM) 10K type strain sequencing project: providing services to taxonomists for standard genome sequencing and annotation.</title>
        <authorList>
            <consortium name="The Broad Institute Genomics Platform"/>
            <consortium name="The Broad Institute Genome Sequencing Center for Infectious Disease"/>
            <person name="Wu L."/>
            <person name="Ma J."/>
        </authorList>
    </citation>
    <scope>NUCLEOTIDE SEQUENCE [LARGE SCALE GENOMIC DNA]</scope>
    <source>
        <strain evidence="7 8">JCM 14718</strain>
    </source>
</reference>
<protein>
    <recommendedName>
        <fullName evidence="3">isochorismate synthase</fullName>
        <ecNumber evidence="3">5.4.4.2</ecNumber>
    </recommendedName>
    <alternativeName>
        <fullName evidence="5">Isochorismate mutase</fullName>
    </alternativeName>
</protein>
<evidence type="ECO:0000259" key="6">
    <source>
        <dbReference type="Pfam" id="PF00425"/>
    </source>
</evidence>
<evidence type="ECO:0000256" key="2">
    <source>
        <dbReference type="ARBA" id="ARBA00005297"/>
    </source>
</evidence>
<dbReference type="Proteomes" id="UP001500618">
    <property type="component" value="Unassembled WGS sequence"/>
</dbReference>
<dbReference type="Pfam" id="PF00425">
    <property type="entry name" value="Chorismate_bind"/>
    <property type="match status" value="1"/>
</dbReference>
<feature type="domain" description="Chorismate-utilising enzyme C-terminal" evidence="6">
    <location>
        <begin position="160"/>
        <end position="414"/>
    </location>
</feature>
<evidence type="ECO:0000313" key="8">
    <source>
        <dbReference type="Proteomes" id="UP001500618"/>
    </source>
</evidence>
<comment type="catalytic activity">
    <reaction evidence="1">
        <text>chorismate = isochorismate</text>
        <dbReference type="Rhea" id="RHEA:18985"/>
        <dbReference type="ChEBI" id="CHEBI:29748"/>
        <dbReference type="ChEBI" id="CHEBI:29780"/>
        <dbReference type="EC" id="5.4.4.2"/>
    </reaction>
</comment>
<dbReference type="InterPro" id="IPR004561">
    <property type="entry name" value="IsoChor_synthase"/>
</dbReference>
<dbReference type="Gene3D" id="3.60.120.10">
    <property type="entry name" value="Anthranilate synthase"/>
    <property type="match status" value="1"/>
</dbReference>
<dbReference type="EC" id="5.4.4.2" evidence="3"/>
<evidence type="ECO:0000256" key="3">
    <source>
        <dbReference type="ARBA" id="ARBA00012824"/>
    </source>
</evidence>
<evidence type="ECO:0000313" key="7">
    <source>
        <dbReference type="EMBL" id="GAA1655541.1"/>
    </source>
</evidence>
<accession>A0ABN2FP53</accession>
<dbReference type="EMBL" id="BAAANY010000001">
    <property type="protein sequence ID" value="GAA1655541.1"/>
    <property type="molecule type" value="Genomic_DNA"/>
</dbReference>
<keyword evidence="4" id="KW-0413">Isomerase</keyword>
<dbReference type="InterPro" id="IPR015890">
    <property type="entry name" value="Chorismate_C"/>
</dbReference>
<dbReference type="NCBIfam" id="TIGR00543">
    <property type="entry name" value="isochor_syn"/>
    <property type="match status" value="1"/>
</dbReference>
<organism evidence="7 8">
    <name type="scientific">Fodinicola feengrottensis</name>
    <dbReference type="NCBI Taxonomy" id="435914"/>
    <lineage>
        <taxon>Bacteria</taxon>
        <taxon>Bacillati</taxon>
        <taxon>Actinomycetota</taxon>
        <taxon>Actinomycetes</taxon>
        <taxon>Mycobacteriales</taxon>
        <taxon>Fodinicola</taxon>
    </lineage>
</organism>
<sequence length="425" mass="44217">MTSASPDASLSALPTTVRTTATATATGLLTPSTLPYGRAEDVLCWLHGDPAQGLLGWGEAARFEVSGPDRFARAAAWWDQTVARFEIDDQVQVAGSGPLLFGSFSFEDDDRSVLVMPRVVLGVSAGQAFVTTVDGADPSASTQPLRSPGPLTWSDGQVSDEAYKKLVAAAVTAIRSGDLNKVVTARDALARAKEPLDVRALLARLSARYPQCWTYAVDGLVGATPELLVRRQGDLIFSRVLAGTGWRGGAAGSGRENPDDAVTAFLTGSGKNAEEHRYAAVSAAEALGPYCAELDVPDQPSVLRLANVVHLSTDLTGRLARPVSVLELAGALHPTAAVCGTPTPVAAAYIRSAGGLDRDRYAGPTGWLDAAGNGEFGIALRCAQVSGGTARLYAGGGIVADSVPENELDETYAKLAALRDALENA</sequence>
<dbReference type="PANTHER" id="PTHR42839:SF2">
    <property type="entry name" value="ISOCHORISMATE SYNTHASE ENTC"/>
    <property type="match status" value="1"/>
</dbReference>
<gene>
    <name evidence="7" type="ORF">GCM10009765_00880</name>
</gene>
<evidence type="ECO:0000256" key="4">
    <source>
        <dbReference type="ARBA" id="ARBA00023235"/>
    </source>
</evidence>
<name>A0ABN2FP53_9ACTN</name>
<keyword evidence="8" id="KW-1185">Reference proteome</keyword>
<comment type="caution">
    <text evidence="7">The sequence shown here is derived from an EMBL/GenBank/DDBJ whole genome shotgun (WGS) entry which is preliminary data.</text>
</comment>
<dbReference type="RefSeq" id="WP_344306080.1">
    <property type="nucleotide sequence ID" value="NZ_BAAANY010000001.1"/>
</dbReference>
<evidence type="ECO:0000256" key="5">
    <source>
        <dbReference type="ARBA" id="ARBA00041564"/>
    </source>
</evidence>
<dbReference type="InterPro" id="IPR005801">
    <property type="entry name" value="ADC_synthase"/>
</dbReference>
<dbReference type="SUPFAM" id="SSF56322">
    <property type="entry name" value="ADC synthase"/>
    <property type="match status" value="1"/>
</dbReference>
<evidence type="ECO:0000256" key="1">
    <source>
        <dbReference type="ARBA" id="ARBA00000799"/>
    </source>
</evidence>
<comment type="similarity">
    <text evidence="2">Belongs to the isochorismate synthase family.</text>
</comment>